<dbReference type="InterPro" id="IPR002048">
    <property type="entry name" value="EF_hand_dom"/>
</dbReference>
<name>A0ABP0J8P3_9DINO</name>
<evidence type="ECO:0000313" key="6">
    <source>
        <dbReference type="Proteomes" id="UP001642464"/>
    </source>
</evidence>
<feature type="compositionally biased region" description="Basic and acidic residues" evidence="2">
    <location>
        <begin position="1729"/>
        <end position="1740"/>
    </location>
</feature>
<dbReference type="PANTHER" id="PTHR16469">
    <property type="entry name" value="UBIQUITIN-ASSOCIATED AND SH3 DOMAIN-CONTAINING BA-RELATED"/>
    <property type="match status" value="1"/>
</dbReference>
<feature type="compositionally biased region" description="Basic and acidic residues" evidence="2">
    <location>
        <begin position="1981"/>
        <end position="1998"/>
    </location>
</feature>
<dbReference type="Proteomes" id="UP001642464">
    <property type="component" value="Unassembled WGS sequence"/>
</dbReference>
<dbReference type="Pfam" id="PF00300">
    <property type="entry name" value="His_Phos_1"/>
    <property type="match status" value="1"/>
</dbReference>
<feature type="domain" description="EF-hand" evidence="4">
    <location>
        <begin position="1061"/>
        <end position="1087"/>
    </location>
</feature>
<keyword evidence="1" id="KW-0106">Calcium</keyword>
<feature type="region of interest" description="Disordered" evidence="2">
    <location>
        <begin position="1643"/>
        <end position="1765"/>
    </location>
</feature>
<reference evidence="5 6" key="1">
    <citation type="submission" date="2024-02" db="EMBL/GenBank/DDBJ databases">
        <authorList>
            <person name="Chen Y."/>
            <person name="Shah S."/>
            <person name="Dougan E. K."/>
            <person name="Thang M."/>
            <person name="Chan C."/>
        </authorList>
    </citation>
    <scope>NUCLEOTIDE SEQUENCE [LARGE SCALE GENOMIC DNA]</scope>
</reference>
<feature type="region of interest" description="Disordered" evidence="2">
    <location>
        <begin position="1232"/>
        <end position="1272"/>
    </location>
</feature>
<feature type="transmembrane region" description="Helical" evidence="3">
    <location>
        <begin position="345"/>
        <end position="364"/>
    </location>
</feature>
<keyword evidence="3" id="KW-0812">Transmembrane</keyword>
<keyword evidence="3" id="KW-1133">Transmembrane helix</keyword>
<feature type="compositionally biased region" description="Basic and acidic residues" evidence="2">
    <location>
        <begin position="1232"/>
        <end position="1246"/>
    </location>
</feature>
<feature type="transmembrane region" description="Helical" evidence="3">
    <location>
        <begin position="240"/>
        <end position="260"/>
    </location>
</feature>
<evidence type="ECO:0000259" key="4">
    <source>
        <dbReference type="PROSITE" id="PS50222"/>
    </source>
</evidence>
<feature type="transmembrane region" description="Helical" evidence="3">
    <location>
        <begin position="371"/>
        <end position="392"/>
    </location>
</feature>
<dbReference type="InterPro" id="IPR051710">
    <property type="entry name" value="Phosphatase_SH3-domain"/>
</dbReference>
<feature type="compositionally biased region" description="Basic and acidic residues" evidence="2">
    <location>
        <begin position="2005"/>
        <end position="2017"/>
    </location>
</feature>
<dbReference type="SUPFAM" id="SSF47473">
    <property type="entry name" value="EF-hand"/>
    <property type="match status" value="1"/>
</dbReference>
<keyword evidence="3" id="KW-0472">Membrane</keyword>
<feature type="domain" description="EF-hand" evidence="4">
    <location>
        <begin position="897"/>
        <end position="932"/>
    </location>
</feature>
<organism evidence="5 6">
    <name type="scientific">Durusdinium trenchii</name>
    <dbReference type="NCBI Taxonomy" id="1381693"/>
    <lineage>
        <taxon>Eukaryota</taxon>
        <taxon>Sar</taxon>
        <taxon>Alveolata</taxon>
        <taxon>Dinophyceae</taxon>
        <taxon>Suessiales</taxon>
        <taxon>Symbiodiniaceae</taxon>
        <taxon>Durusdinium</taxon>
    </lineage>
</organism>
<gene>
    <name evidence="5" type="ORF">SCF082_LOCUS10794</name>
</gene>
<feature type="compositionally biased region" description="Basic and acidic residues" evidence="2">
    <location>
        <begin position="1662"/>
        <end position="1695"/>
    </location>
</feature>
<feature type="transmembrane region" description="Helical" evidence="3">
    <location>
        <begin position="280"/>
        <end position="298"/>
    </location>
</feature>
<dbReference type="Pfam" id="PF13499">
    <property type="entry name" value="EF-hand_7"/>
    <property type="match status" value="1"/>
</dbReference>
<dbReference type="InterPro" id="IPR013078">
    <property type="entry name" value="His_Pase_superF_clade-1"/>
</dbReference>
<feature type="compositionally biased region" description="Low complexity" evidence="2">
    <location>
        <begin position="1261"/>
        <end position="1272"/>
    </location>
</feature>
<dbReference type="SMART" id="SM00855">
    <property type="entry name" value="PGAM"/>
    <property type="match status" value="1"/>
</dbReference>
<feature type="compositionally biased region" description="Basic residues" evidence="2">
    <location>
        <begin position="1788"/>
        <end position="1797"/>
    </location>
</feature>
<feature type="compositionally biased region" description="Basic and acidic residues" evidence="2">
    <location>
        <begin position="1420"/>
        <end position="1478"/>
    </location>
</feature>
<dbReference type="SMART" id="SM00054">
    <property type="entry name" value="EFh"/>
    <property type="match status" value="3"/>
</dbReference>
<dbReference type="PROSITE" id="PS00018">
    <property type="entry name" value="EF_HAND_1"/>
    <property type="match status" value="2"/>
</dbReference>
<keyword evidence="6" id="KW-1185">Reference proteome</keyword>
<protein>
    <submittedName>
        <fullName evidence="5">Calmodulin-4 (Calcium-binding protein Dd112)</fullName>
    </submittedName>
</protein>
<feature type="transmembrane region" description="Helical" evidence="3">
    <location>
        <begin position="412"/>
        <end position="431"/>
    </location>
</feature>
<dbReference type="PANTHER" id="PTHR16469:SF27">
    <property type="entry name" value="UBIQUITIN-ASSOCIATED AND SH3 DOMAIN-CONTAINING BA-RELATED"/>
    <property type="match status" value="1"/>
</dbReference>
<evidence type="ECO:0000256" key="1">
    <source>
        <dbReference type="ARBA" id="ARBA00022837"/>
    </source>
</evidence>
<dbReference type="CDD" id="cd00051">
    <property type="entry name" value="EFh"/>
    <property type="match status" value="1"/>
</dbReference>
<dbReference type="Gene3D" id="1.10.238.10">
    <property type="entry name" value="EF-hand"/>
    <property type="match status" value="1"/>
</dbReference>
<sequence>MSFLTEASDSWVEAHRAPGLSFSIQNAWWNFKVWLRETTDLVILNSPWLRRETGRALRAMWVILHGSWWCFHRKKALAYPLMTFLWLLLVTLGMLRLVYSSSESLLGTTALCLGLQISSSMQSAWFREYLEVHAQAIVMVVFCHCNVHPASFFIVFMIDTYINVVFFMQELRHPRLRDWITIPQAVYLQVSELALLAAYITDFTARVKAVTSGVLFDTGSNHASEEALKSPVAGRSGRKWCWLMGLANWLIWFYALVARAELCKNFAMRGAKVLFRNQLPIANTLAPLLMLLFCTASLHPRCPLRVADAIFGLFCCLPSLLILTENMIIPGLAESAVAATAYTHLRPFAGLGMLGSVLGIQALIQGGCIPFICGIFALSSSSLMVAVWIATAESKAFWPSKWGIDFLHLDNPLVSGTILWILVASHSIDFFKRIKAIREGMARSWDNAASQEMLLRQEAAVEEVEMPVIQGIEDEVEEGVSNPERLSVCVVRHAERADASVAFDDWCTSEDAAAFPFDPPITERGFQQAKKLAGDLRRKHVSFKVVISSPFLRCLQTAMTLAEQFDADVLVDHELGEVMGPEAFESEPPWPPRPWPRVVSTLKLNFDTKRLKGGRFMGQRPEWSETLQRARLRYANRFVDYLRRARHTKKSCLLVTHGHMVQVCATILPATARQKVISVDYAAMVLAICHRSPNSFHETDVQIEQQQRTISFHMRPATNPEKLDHQSQLQERNELLQEARLKYWEVWLQGVRTVSSSGPRMPAIIRQLYQYHESLGRSWQDVVRLLGVLPPTEEFDSVDNEQLSESACSFHTDTMTVSSMAMFRDPTIIPSSPGQPGRSAASSAPEAKTDAHIAVPQMTARALKQVELSLGSNALARRRREDRTDQMEKDEKEDVFEQVFLTQKSFHEFDTDESGELSTGEVQAVLKAVEDGGWEIRQMYRTFCRFAVVDNNVKKVPQYRLTTALIFEFGAQAADLAAGEAGRKKHVLSSDGSGEAWASGQISLDDGFLAKNVRTSIFFLQSLHSKRELQDSEDNKGAFPDPETDLSEFIPNPHSSLHPWFQRFDQSQDGVLDRSEVKQVLKKMGYMPLRSNIQDLFQAVDADGDGTVNLEERLGERYLEMMDYFKRWDGFTGAEAAELSAVFKRHANMDGEISTMQIMDILRASGRSTSLRKIQQLVAKVDVDETHSLDFKAHGDCWLVVFNGNLGGAEESVFFDEDDLPSRDVSVEISRFQKDRRERKESKESEASEDELKELPIRGITAPSSSASPMMTPMMTPMMLRRHSYSAMAEMGEGALKDLGNIAASAPLSSMTASLAPSPKLRRNSYSTLMCQQHVGKEVSVRSILKLGWRKRVQEESIIQVLRSACGAIEDLSELAIPILKKERLESNPPGFETTPATAAQATSSASASGKPSAAPDVGGGDKVEQEEKREPERPPGDFGVRAKEEHTEEKDPVELVKAESKSIEGDEATTEEKDHPIDQEVDAMAPKAKVKAKAKAKALAKAKAGAMRRLGAMRIGPRGVARRPAAAPFVRGAPVPRELWRSGQLMKAGDIPVDELAKDVEVIAEDMSYFGAPGRLAGVITRLEVERDATHVLLRALGTDSEALLRHCSGQPKEPLRLHLCPEGCAGERVPENLVHGRKMRLGKGAEAEEPWTRNLVGTDHPGEDELAGLREKKKEHDRARGGDRKPSTESRPRSKEKKKEKKRGRSSKKKRKEQRSRDRSRSRKKSVKEVQPKKDAVEKVSSSSSSSGIRLDGRRPRGASVKSPQVLFAGTGLDFKDKVRRRVARRAKRLVRRKKADGSGSSCSRSSSASKDEDFDQDEGFFDSETKVQRVAENCPGALGARSLTSMRKALLESSGLEDHTNILSPTAMKYFRQELQRKTSGPVGRELITLSSAVDLLLRGRVAQAVDVMLQRIKSVEATIAGSHWSVSQRLEIPPLDAQLIAPREEIITAQKAAAIDARSKFLASQPDGRGKSKGGGKSKEPGYQDWRSDRDKGKSKGSGRKGKDFKKTEEAAK</sequence>
<evidence type="ECO:0000313" key="5">
    <source>
        <dbReference type="EMBL" id="CAK9010722.1"/>
    </source>
</evidence>
<feature type="region of interest" description="Disordered" evidence="2">
    <location>
        <begin position="1029"/>
        <end position="1048"/>
    </location>
</feature>
<feature type="region of interest" description="Disordered" evidence="2">
    <location>
        <begin position="1788"/>
        <end position="1818"/>
    </location>
</feature>
<comment type="caution">
    <text evidence="5">The sequence shown here is derived from an EMBL/GenBank/DDBJ whole genome shotgun (WGS) entry which is preliminary data.</text>
</comment>
<dbReference type="Gene3D" id="3.40.50.1240">
    <property type="entry name" value="Phosphoglycerate mutase-like"/>
    <property type="match status" value="1"/>
</dbReference>
<feature type="region of interest" description="Disordered" evidence="2">
    <location>
        <begin position="1964"/>
        <end position="2017"/>
    </location>
</feature>
<dbReference type="SUPFAM" id="SSF53254">
    <property type="entry name" value="Phosphoglycerate mutase-like"/>
    <property type="match status" value="1"/>
</dbReference>
<feature type="region of interest" description="Disordered" evidence="2">
    <location>
        <begin position="830"/>
        <end position="849"/>
    </location>
</feature>
<evidence type="ECO:0000256" key="3">
    <source>
        <dbReference type="SAM" id="Phobius"/>
    </source>
</evidence>
<dbReference type="InterPro" id="IPR011992">
    <property type="entry name" value="EF-hand-dom_pair"/>
</dbReference>
<dbReference type="EMBL" id="CAXAMM010006335">
    <property type="protein sequence ID" value="CAK9010722.1"/>
    <property type="molecule type" value="Genomic_DNA"/>
</dbReference>
<dbReference type="InterPro" id="IPR018247">
    <property type="entry name" value="EF_Hand_1_Ca_BS"/>
</dbReference>
<feature type="transmembrane region" description="Helical" evidence="3">
    <location>
        <begin position="77"/>
        <end position="99"/>
    </location>
</feature>
<accession>A0ABP0J8P3</accession>
<feature type="region of interest" description="Disordered" evidence="2">
    <location>
        <begin position="1386"/>
        <end position="1478"/>
    </location>
</feature>
<evidence type="ECO:0000256" key="2">
    <source>
        <dbReference type="SAM" id="MobiDB-lite"/>
    </source>
</evidence>
<feature type="compositionally biased region" description="Low complexity" evidence="2">
    <location>
        <begin position="1801"/>
        <end position="1811"/>
    </location>
</feature>
<feature type="compositionally biased region" description="Low complexity" evidence="2">
    <location>
        <begin position="1394"/>
        <end position="1415"/>
    </location>
</feature>
<dbReference type="PROSITE" id="PS50222">
    <property type="entry name" value="EF_HAND_2"/>
    <property type="match status" value="2"/>
</dbReference>
<feature type="compositionally biased region" description="Basic residues" evidence="2">
    <location>
        <begin position="1696"/>
        <end position="1728"/>
    </location>
</feature>
<feature type="transmembrane region" description="Helical" evidence="3">
    <location>
        <begin position="310"/>
        <end position="333"/>
    </location>
</feature>
<dbReference type="InterPro" id="IPR029033">
    <property type="entry name" value="His_PPase_superfam"/>
</dbReference>
<dbReference type="CDD" id="cd07040">
    <property type="entry name" value="HP"/>
    <property type="match status" value="1"/>
</dbReference>
<proteinExistence type="predicted"/>